<dbReference type="EMBL" id="PGUV01000007">
    <property type="protein sequence ID" value="PLS07667.1"/>
    <property type="molecule type" value="Genomic_DNA"/>
</dbReference>
<accession>A0A9Q6F292</accession>
<reference evidence="1 2" key="1">
    <citation type="submission" date="2017-12" db="EMBL/GenBank/DDBJ databases">
        <title>Comparative Functional Genomics of Dry Heat Resistant strains isolated from the Viking Spacecraft.</title>
        <authorList>
            <person name="Seuylemezian A."/>
            <person name="Cooper K."/>
            <person name="Vaishampayan P."/>
        </authorList>
    </citation>
    <scope>NUCLEOTIDE SEQUENCE [LARGE SCALE GENOMIC DNA]</scope>
    <source>
        <strain evidence="1 2">V48-19</strain>
    </source>
</reference>
<sequence>MGRHKATIEGLVMKESYYSHRAPGTERWITQPVCKVTRTEPIFEGYIDIEPIEIGGKVYIPGLNEYVIVTDRQRNIHNEWTYQTDRVIKTIVDEKSLKECEEHNEEKAKSNDGLKQRLIKASWWKRFWKFCVAGEI</sequence>
<evidence type="ECO:0000313" key="1">
    <source>
        <dbReference type="EMBL" id="PLS07667.1"/>
    </source>
</evidence>
<dbReference type="Proteomes" id="UP000234803">
    <property type="component" value="Unassembled WGS sequence"/>
</dbReference>
<name>A0A9Q6F292_9BACI</name>
<protein>
    <submittedName>
        <fullName evidence="1">Uncharacterized protein</fullName>
    </submittedName>
</protein>
<organism evidence="1 2">
    <name type="scientific">Bacillus halotolerans</name>
    <dbReference type="NCBI Taxonomy" id="260554"/>
    <lineage>
        <taxon>Bacteria</taxon>
        <taxon>Bacillati</taxon>
        <taxon>Bacillota</taxon>
        <taxon>Bacilli</taxon>
        <taxon>Bacillales</taxon>
        <taxon>Bacillaceae</taxon>
        <taxon>Bacillus</taxon>
    </lineage>
</organism>
<evidence type="ECO:0000313" key="2">
    <source>
        <dbReference type="Proteomes" id="UP000234803"/>
    </source>
</evidence>
<gene>
    <name evidence="1" type="ORF">CUU63_10275</name>
</gene>
<comment type="caution">
    <text evidence="1">The sequence shown here is derived from an EMBL/GenBank/DDBJ whole genome shotgun (WGS) entry which is preliminary data.</text>
</comment>
<dbReference type="RefSeq" id="WP_101860509.1">
    <property type="nucleotide sequence ID" value="NZ_PGUV01000007.1"/>
</dbReference>
<proteinExistence type="predicted"/>
<dbReference type="AlphaFoldDB" id="A0A9Q6F292"/>